<dbReference type="PANTHER" id="PTHR46708">
    <property type="entry name" value="TENASCIN"/>
    <property type="match status" value="1"/>
</dbReference>
<dbReference type="InterPro" id="IPR036116">
    <property type="entry name" value="FN3_sf"/>
</dbReference>
<dbReference type="CDD" id="cd00063">
    <property type="entry name" value="FN3"/>
    <property type="match status" value="1"/>
</dbReference>
<organism evidence="5 6">
    <name type="scientific">Alistipes putredinis</name>
    <dbReference type="NCBI Taxonomy" id="28117"/>
    <lineage>
        <taxon>Bacteria</taxon>
        <taxon>Pseudomonadati</taxon>
        <taxon>Bacteroidota</taxon>
        <taxon>Bacteroidia</taxon>
        <taxon>Bacteroidales</taxon>
        <taxon>Rikenellaceae</taxon>
        <taxon>Alistipes</taxon>
    </lineage>
</organism>
<evidence type="ECO:0000256" key="3">
    <source>
        <dbReference type="SAM" id="SignalP"/>
    </source>
</evidence>
<protein>
    <recommendedName>
        <fullName evidence="4">Fibronectin type-III domain-containing protein</fullName>
    </recommendedName>
</protein>
<feature type="domain" description="Fibronectin type-III" evidence="4">
    <location>
        <begin position="33"/>
        <end position="124"/>
    </location>
</feature>
<keyword evidence="1" id="KW-0677">Repeat</keyword>
<reference evidence="5 6" key="1">
    <citation type="journal article" date="2016" name="Nat. Biotechnol.">
        <title>Measurement of bacterial replication rates in microbial communities.</title>
        <authorList>
            <person name="Brown C.T."/>
            <person name="Olm M.R."/>
            <person name="Thomas B.C."/>
            <person name="Banfield J.F."/>
        </authorList>
    </citation>
    <scope>NUCLEOTIDE SEQUENCE [LARGE SCALE GENOMIC DNA]</scope>
    <source>
        <strain evidence="5">CAG:67_53_122</strain>
    </source>
</reference>
<feature type="compositionally biased region" description="Low complexity" evidence="2">
    <location>
        <begin position="114"/>
        <end position="124"/>
    </location>
</feature>
<dbReference type="Gene3D" id="2.60.40.10">
    <property type="entry name" value="Immunoglobulins"/>
    <property type="match status" value="2"/>
</dbReference>
<feature type="domain" description="Fibronectin type-III" evidence="4">
    <location>
        <begin position="223"/>
        <end position="311"/>
    </location>
</feature>
<dbReference type="SMART" id="SM00060">
    <property type="entry name" value="FN3"/>
    <property type="match status" value="3"/>
</dbReference>
<feature type="chain" id="PRO_5012615072" description="Fibronectin type-III domain-containing protein" evidence="3">
    <location>
        <begin position="22"/>
        <end position="773"/>
    </location>
</feature>
<feature type="region of interest" description="Disordered" evidence="2">
    <location>
        <begin position="110"/>
        <end position="132"/>
    </location>
</feature>
<dbReference type="EMBL" id="MNQH01000046">
    <property type="protein sequence ID" value="OKY93071.1"/>
    <property type="molecule type" value="Genomic_DNA"/>
</dbReference>
<feature type="signal peptide" evidence="3">
    <location>
        <begin position="1"/>
        <end position="21"/>
    </location>
</feature>
<keyword evidence="3" id="KW-0732">Signal</keyword>
<dbReference type="STRING" id="28117.BHV66_10280"/>
<dbReference type="InterPro" id="IPR003961">
    <property type="entry name" value="FN3_dom"/>
</dbReference>
<evidence type="ECO:0000256" key="1">
    <source>
        <dbReference type="ARBA" id="ARBA00022737"/>
    </source>
</evidence>
<evidence type="ECO:0000313" key="5">
    <source>
        <dbReference type="EMBL" id="OKY93071.1"/>
    </source>
</evidence>
<proteinExistence type="predicted"/>
<gene>
    <name evidence="5" type="ORF">BHV66_10280</name>
</gene>
<comment type="caution">
    <text evidence="5">The sequence shown here is derived from an EMBL/GenBank/DDBJ whole genome shotgun (WGS) entry which is preliminary data.</text>
</comment>
<dbReference type="InterPro" id="IPR050991">
    <property type="entry name" value="ECM_Regulatory_Proteins"/>
</dbReference>
<dbReference type="PROSITE" id="PS50853">
    <property type="entry name" value="FN3"/>
    <property type="match status" value="2"/>
</dbReference>
<dbReference type="Proteomes" id="UP000187417">
    <property type="component" value="Unassembled WGS sequence"/>
</dbReference>
<sequence length="773" mass="83892">MLNFAQLKFLLTGLTLLTVLAACSDDNTSTEAPPATIEIAELSPEADNVSFRLIPTNAISMAYKIEIEGGGDDADFVSIESSEEKTVEITDLTPETSYKLTAIAYNADQRPSNPATATFTTPEKPTTPDPDKATISIEEVKATYNSVTFTLKTANAARFGYKVDVPDGTAELTFVNGSEGGTYTTDNLEAATDYQITAVAYDENGQAADPVTHAFKTEALPTGPAVVSIEEVATTHSSIRFTLKLDNAVRIAYKVDVPDGTAEMTVVEKPQQSTFLVGSLQAETDYVLTVVAYNGKDEPSEPATHSFTTPAYTAFARIDAVATAHGIYLKADVDTGKFPLYFLKIFDPDLTESSADFEEHFKVDSREQFIHYLEVASLTAGLKTASFEEWNKTLLSTRSQQVLLYAAPVVRQGVDVVCEDYGEIIEIPLTIPARDELGAGQAAVTLGEPQVAGKELEIALTKQDGVVSYYAGYATKSDVEAAGTPEQFVQAGLDAKTYDYDITADFQGTWKTDRLSPGSEYYFFSFAYDAEGKLGPLQYKEFHTEAAGTDYDTSLTVDIALKTASFTSATFSVKRNGFEKAYYNFITKADFDRKYGGNADTYVQRELIGKESGYPITLYSDNDINGSRLAYDTQYVLIALPEADNEDRYGVPTVVEFETLGYEATGSATATIAVNSITDNYGVSFYASVTVTPGADCAGYYYAMIEKTAYDAAANLGETICKQNGVKYRAATEDTTFSTDYYFAESYLVLIPVDNNGKMSAPVTSELLTTSAK</sequence>
<dbReference type="InterPro" id="IPR013783">
    <property type="entry name" value="Ig-like_fold"/>
</dbReference>
<name>A0A1Q6F2H1_9BACT</name>
<accession>A0A1Q6F2H1</accession>
<evidence type="ECO:0000313" key="6">
    <source>
        <dbReference type="Proteomes" id="UP000187417"/>
    </source>
</evidence>
<dbReference type="AlphaFoldDB" id="A0A1Q6F2H1"/>
<evidence type="ECO:0000259" key="4">
    <source>
        <dbReference type="PROSITE" id="PS50853"/>
    </source>
</evidence>
<dbReference type="RefSeq" id="WP_278339544.1">
    <property type="nucleotide sequence ID" value="NZ_CAUEEI010000007.1"/>
</dbReference>
<evidence type="ECO:0000256" key="2">
    <source>
        <dbReference type="SAM" id="MobiDB-lite"/>
    </source>
</evidence>
<dbReference type="PANTHER" id="PTHR46708:SF2">
    <property type="entry name" value="FIBRONECTIN TYPE-III DOMAIN-CONTAINING PROTEIN"/>
    <property type="match status" value="1"/>
</dbReference>
<dbReference type="SUPFAM" id="SSF49265">
    <property type="entry name" value="Fibronectin type III"/>
    <property type="match status" value="2"/>
</dbReference>